<accession>A0AAW0EVU3</accession>
<feature type="compositionally biased region" description="Polar residues" evidence="1">
    <location>
        <begin position="60"/>
        <end position="70"/>
    </location>
</feature>
<keyword evidence="2" id="KW-1133">Transmembrane helix</keyword>
<feature type="transmembrane region" description="Helical" evidence="2">
    <location>
        <begin position="15"/>
        <end position="35"/>
    </location>
</feature>
<evidence type="ECO:0000256" key="2">
    <source>
        <dbReference type="SAM" id="Phobius"/>
    </source>
</evidence>
<dbReference type="AlphaFoldDB" id="A0AAW0EVU3"/>
<comment type="caution">
    <text evidence="3">The sequence shown here is derived from an EMBL/GenBank/DDBJ whole genome shotgun (WGS) entry which is preliminary data.</text>
</comment>
<gene>
    <name evidence="3" type="ORF">NESM_000780300</name>
</gene>
<dbReference type="PROSITE" id="PS51257">
    <property type="entry name" value="PROKAR_LIPOPROTEIN"/>
    <property type="match status" value="1"/>
</dbReference>
<feature type="region of interest" description="Disordered" evidence="1">
    <location>
        <begin position="54"/>
        <end position="90"/>
    </location>
</feature>
<name>A0AAW0EVU3_9TRYP</name>
<feature type="region of interest" description="Disordered" evidence="1">
    <location>
        <begin position="113"/>
        <end position="138"/>
    </location>
</feature>
<keyword evidence="2" id="KW-0812">Transmembrane</keyword>
<feature type="region of interest" description="Disordered" evidence="1">
    <location>
        <begin position="403"/>
        <end position="427"/>
    </location>
</feature>
<reference evidence="3 4" key="1">
    <citation type="journal article" date="2021" name="MBio">
        <title>A New Model Trypanosomatid, Novymonas esmeraldas: Genomic Perception of Its 'Candidatus Pandoraea novymonadis' Endosymbiont.</title>
        <authorList>
            <person name="Zakharova A."/>
            <person name="Saura A."/>
            <person name="Butenko A."/>
            <person name="Podesvova L."/>
            <person name="Warmusova S."/>
            <person name="Kostygov A.Y."/>
            <person name="Nenarokova A."/>
            <person name="Lukes J."/>
            <person name="Opperdoes F.R."/>
            <person name="Yurchenko V."/>
        </authorList>
    </citation>
    <scope>NUCLEOTIDE SEQUENCE [LARGE SCALE GENOMIC DNA]</scope>
    <source>
        <strain evidence="3 4">E262AT.01</strain>
    </source>
</reference>
<proteinExistence type="predicted"/>
<evidence type="ECO:0000313" key="3">
    <source>
        <dbReference type="EMBL" id="KAK7198233.1"/>
    </source>
</evidence>
<sequence>MRWPQVGLLPPTPSAAQLITSDVLLLGFTLISLGCRAWRQAADLSSPLGAAEAAEVDSGTAPSLTLSSPRNGDERHGTGCAFTDHQHGGSRRWCATSSRTLDDPVADDLVAPAESSEGDQDADAAAAEVDEDAPPLTSATTASDPLLILFDRLPLEEKLCTAVNWLSLVSNCLTYFLRPSQVLYTFLFTNGDFVLFVTSYSHRYQQLHRCPSAAPPPRSRRRAEAEPVHADAAVRATEGAPVELEGDICVDHDACGGVPPTTVKVPPPSAHLSFKSVSVPALGRRLHRHPRHPFAPEYAAVEVVAEDATASASPSAIPRRPRRCRLWWRVRRVASMAQTQLSWLLLLNALLTATLFLFHAHHLFFELGTLAGYVAAVTSVFLCGMELGCAYAHVRRLRLQRRRTGQSNDGEAREVAATPGTDGSGPSLSDEYRTVRGSLVTYLGEHLSACACAALYVWMLLDEGDVLWVSHTALVRWYVCSVALMVLSLLKCLRVVL</sequence>
<feature type="transmembrane region" description="Helical" evidence="2">
    <location>
        <begin position="370"/>
        <end position="394"/>
    </location>
</feature>
<protein>
    <submittedName>
        <fullName evidence="3">Uncharacterized protein</fullName>
    </submittedName>
</protein>
<dbReference type="EMBL" id="JAECZO010000138">
    <property type="protein sequence ID" value="KAK7198233.1"/>
    <property type="molecule type" value="Genomic_DNA"/>
</dbReference>
<feature type="transmembrane region" description="Helical" evidence="2">
    <location>
        <begin position="473"/>
        <end position="493"/>
    </location>
</feature>
<organism evidence="3 4">
    <name type="scientific">Novymonas esmeraldas</name>
    <dbReference type="NCBI Taxonomy" id="1808958"/>
    <lineage>
        <taxon>Eukaryota</taxon>
        <taxon>Discoba</taxon>
        <taxon>Euglenozoa</taxon>
        <taxon>Kinetoplastea</taxon>
        <taxon>Metakinetoplastina</taxon>
        <taxon>Trypanosomatida</taxon>
        <taxon>Trypanosomatidae</taxon>
        <taxon>Novymonas</taxon>
    </lineage>
</organism>
<feature type="transmembrane region" description="Helical" evidence="2">
    <location>
        <begin position="439"/>
        <end position="461"/>
    </location>
</feature>
<feature type="compositionally biased region" description="Acidic residues" evidence="1">
    <location>
        <begin position="116"/>
        <end position="133"/>
    </location>
</feature>
<evidence type="ECO:0000313" key="4">
    <source>
        <dbReference type="Proteomes" id="UP001430356"/>
    </source>
</evidence>
<dbReference type="Proteomes" id="UP001430356">
    <property type="component" value="Unassembled WGS sequence"/>
</dbReference>
<keyword evidence="2" id="KW-0472">Membrane</keyword>
<evidence type="ECO:0000256" key="1">
    <source>
        <dbReference type="SAM" id="MobiDB-lite"/>
    </source>
</evidence>
<keyword evidence="4" id="KW-1185">Reference proteome</keyword>
<feature type="transmembrane region" description="Helical" evidence="2">
    <location>
        <begin position="341"/>
        <end position="364"/>
    </location>
</feature>